<proteinExistence type="predicted"/>
<comment type="caution">
    <text evidence="1">The sequence shown here is derived from an EMBL/GenBank/DDBJ whole genome shotgun (WGS) entry which is preliminary data.</text>
</comment>
<dbReference type="HOGENOM" id="CLU_1215032_0_0_1"/>
<dbReference type="Proteomes" id="UP000031192">
    <property type="component" value="Unassembled WGS sequence"/>
</dbReference>
<protein>
    <submittedName>
        <fullName evidence="1">Uncharacterized protein</fullName>
    </submittedName>
</protein>
<gene>
    <name evidence="1" type="ORF">MGU_07016</name>
</gene>
<reference evidence="1 2" key="1">
    <citation type="journal article" date="2014" name="Proc. Natl. Acad. Sci. U.S.A.">
        <title>Trajectory and genomic determinants of fungal-pathogen speciation and host adaptation.</title>
        <authorList>
            <person name="Hu X."/>
            <person name="Xiao G."/>
            <person name="Zheng P."/>
            <person name="Shang Y."/>
            <person name="Su Y."/>
            <person name="Zhang X."/>
            <person name="Liu X."/>
            <person name="Zhan S."/>
            <person name="St Leger R.J."/>
            <person name="Wang C."/>
        </authorList>
    </citation>
    <scope>NUCLEOTIDE SEQUENCE [LARGE SCALE GENOMIC DNA]</scope>
    <source>
        <strain evidence="1 2">ARSEF 977</strain>
    </source>
</reference>
<dbReference type="EMBL" id="AZNH01000026">
    <property type="protein sequence ID" value="KID85907.1"/>
    <property type="molecule type" value="Genomic_DNA"/>
</dbReference>
<evidence type="ECO:0000313" key="2">
    <source>
        <dbReference type="Proteomes" id="UP000031192"/>
    </source>
</evidence>
<keyword evidence="2" id="KW-1185">Reference proteome</keyword>
<dbReference type="AlphaFoldDB" id="A0A0B4H1N3"/>
<accession>A0A0B4H1N3</accession>
<name>A0A0B4H1N3_METGA</name>
<sequence>MSLLSQLTSPAPRATRFISYESALNRAPTRVTSAGTAGSFQYHHRLGALSEFSGSYLTDNLQHLPSGLLSKEVINLEERRVNALGGLLGIKAAKAGSCFITKPAVSAAARKSISATVKSAVRGIARGYNPGQAAARGGLHLTGLSWEDSDLPADQQRPLGVWPAGTGSRVSTGRNEPAQVGSQSYYLCTGSSVAQHAVRPAMKIGGNAAVTGVLRYKGLGSRDPASPG</sequence>
<organism evidence="1 2">
    <name type="scientific">Metarhizium guizhouense (strain ARSEF 977)</name>
    <dbReference type="NCBI Taxonomy" id="1276136"/>
    <lineage>
        <taxon>Eukaryota</taxon>
        <taxon>Fungi</taxon>
        <taxon>Dikarya</taxon>
        <taxon>Ascomycota</taxon>
        <taxon>Pezizomycotina</taxon>
        <taxon>Sordariomycetes</taxon>
        <taxon>Hypocreomycetidae</taxon>
        <taxon>Hypocreales</taxon>
        <taxon>Clavicipitaceae</taxon>
        <taxon>Metarhizium</taxon>
    </lineage>
</organism>
<evidence type="ECO:0000313" key="1">
    <source>
        <dbReference type="EMBL" id="KID85907.1"/>
    </source>
</evidence>